<keyword evidence="4" id="KW-0808">Transferase</keyword>
<evidence type="ECO:0000313" key="15">
    <source>
        <dbReference type="EMBL" id="KAL0199764.1"/>
    </source>
</evidence>
<proteinExistence type="inferred from homology"/>
<dbReference type="InterPro" id="IPR043502">
    <property type="entry name" value="DNA/RNA_pol_sf"/>
</dbReference>
<feature type="compositionally biased region" description="Polar residues" evidence="11">
    <location>
        <begin position="1392"/>
        <end position="1402"/>
    </location>
</feature>
<dbReference type="PROSITE" id="PS50804">
    <property type="entry name" value="SCAN_BOX"/>
    <property type="match status" value="1"/>
</dbReference>
<dbReference type="Gene3D" id="2.40.70.10">
    <property type="entry name" value="Acid Proteases"/>
    <property type="match status" value="1"/>
</dbReference>
<evidence type="ECO:0000256" key="2">
    <source>
        <dbReference type="ARBA" id="ARBA00012180"/>
    </source>
</evidence>
<dbReference type="InterPro" id="IPR000477">
    <property type="entry name" value="RT_dom"/>
</dbReference>
<dbReference type="InterPro" id="IPR054465">
    <property type="entry name" value="Integrase_p58-like_C"/>
</dbReference>
<dbReference type="Gene3D" id="1.10.340.70">
    <property type="match status" value="1"/>
</dbReference>
<comment type="caution">
    <text evidence="15">The sequence shown here is derived from an EMBL/GenBank/DDBJ whole genome shotgun (WGS) entry which is preliminary data.</text>
</comment>
<accession>A0ABD0RMS4</accession>
<dbReference type="GO" id="GO:0004523">
    <property type="term" value="F:RNA-DNA hybrid ribonuclease activity"/>
    <property type="evidence" value="ECO:0007669"/>
    <property type="project" value="UniProtKB-EC"/>
</dbReference>
<keyword evidence="9" id="KW-0695">RNA-directed DNA polymerase</keyword>
<evidence type="ECO:0000256" key="9">
    <source>
        <dbReference type="ARBA" id="ARBA00022918"/>
    </source>
</evidence>
<dbReference type="InterPro" id="IPR003309">
    <property type="entry name" value="SCAN_dom"/>
</dbReference>
<dbReference type="Pfam" id="PF17917">
    <property type="entry name" value="RT_RNaseH"/>
    <property type="match status" value="1"/>
</dbReference>
<evidence type="ECO:0000259" key="13">
    <source>
        <dbReference type="PROSITE" id="PS50878"/>
    </source>
</evidence>
<dbReference type="SUPFAM" id="SSF50630">
    <property type="entry name" value="Acid proteases"/>
    <property type="match status" value="1"/>
</dbReference>
<dbReference type="Pfam" id="PF00078">
    <property type="entry name" value="RVT_1"/>
    <property type="match status" value="1"/>
</dbReference>
<dbReference type="PANTHER" id="PTHR37984:SF5">
    <property type="entry name" value="PROTEIN NYNRIN-LIKE"/>
    <property type="match status" value="1"/>
</dbReference>
<evidence type="ECO:0000256" key="5">
    <source>
        <dbReference type="ARBA" id="ARBA00022695"/>
    </source>
</evidence>
<dbReference type="InterPro" id="IPR050951">
    <property type="entry name" value="Retrovirus_Pol_polyprotein"/>
</dbReference>
<organism evidence="15 16">
    <name type="scientific">Cirrhinus mrigala</name>
    <name type="common">Mrigala</name>
    <dbReference type="NCBI Taxonomy" id="683832"/>
    <lineage>
        <taxon>Eukaryota</taxon>
        <taxon>Metazoa</taxon>
        <taxon>Chordata</taxon>
        <taxon>Craniata</taxon>
        <taxon>Vertebrata</taxon>
        <taxon>Euteleostomi</taxon>
        <taxon>Actinopterygii</taxon>
        <taxon>Neopterygii</taxon>
        <taxon>Teleostei</taxon>
        <taxon>Ostariophysi</taxon>
        <taxon>Cypriniformes</taxon>
        <taxon>Cyprinidae</taxon>
        <taxon>Labeoninae</taxon>
        <taxon>Labeonini</taxon>
        <taxon>Cirrhinus</taxon>
    </lineage>
</organism>
<protein>
    <recommendedName>
        <fullName evidence="10">Gypsy retrotransposon integrase-like protein 1</fullName>
        <ecNumber evidence="3">2.7.7.49</ecNumber>
        <ecNumber evidence="2">3.1.26.4</ecNumber>
    </recommendedName>
</protein>
<evidence type="ECO:0000313" key="16">
    <source>
        <dbReference type="Proteomes" id="UP001529510"/>
    </source>
</evidence>
<dbReference type="FunFam" id="3.10.20.370:FF:000001">
    <property type="entry name" value="Retrovirus-related Pol polyprotein from transposon 17.6-like protein"/>
    <property type="match status" value="1"/>
</dbReference>
<dbReference type="InterPro" id="IPR021109">
    <property type="entry name" value="Peptidase_aspartic_dom_sf"/>
</dbReference>
<dbReference type="EMBL" id="JAMKFB020000002">
    <property type="protein sequence ID" value="KAL0199764.1"/>
    <property type="molecule type" value="Genomic_DNA"/>
</dbReference>
<dbReference type="FunFam" id="3.30.70.270:FF:000020">
    <property type="entry name" value="Transposon Tf2-6 polyprotein-like Protein"/>
    <property type="match status" value="1"/>
</dbReference>
<dbReference type="EC" id="2.7.7.49" evidence="3"/>
<dbReference type="FunFam" id="3.30.420.10:FF:000032">
    <property type="entry name" value="Retrovirus-related Pol polyprotein from transposon 297-like Protein"/>
    <property type="match status" value="1"/>
</dbReference>
<dbReference type="Pfam" id="PF00077">
    <property type="entry name" value="RVP"/>
    <property type="match status" value="1"/>
</dbReference>
<dbReference type="InterPro" id="IPR041588">
    <property type="entry name" value="Integrase_H2C2"/>
</dbReference>
<evidence type="ECO:0000259" key="14">
    <source>
        <dbReference type="PROSITE" id="PS50994"/>
    </source>
</evidence>
<reference evidence="15 16" key="1">
    <citation type="submission" date="2024-05" db="EMBL/GenBank/DDBJ databases">
        <title>Genome sequencing and assembly of Indian major carp, Cirrhinus mrigala (Hamilton, 1822).</title>
        <authorList>
            <person name="Mohindra V."/>
            <person name="Chowdhury L.M."/>
            <person name="Lal K."/>
            <person name="Jena J.K."/>
        </authorList>
    </citation>
    <scope>NUCLEOTIDE SEQUENCE [LARGE SCALE GENOMIC DNA]</scope>
    <source>
        <strain evidence="15">CM1030</strain>
        <tissue evidence="15">Blood</tissue>
    </source>
</reference>
<dbReference type="PANTHER" id="PTHR37984">
    <property type="entry name" value="PROTEIN CBG26694"/>
    <property type="match status" value="1"/>
</dbReference>
<keyword evidence="5" id="KW-0548">Nucleotidyltransferase</keyword>
<dbReference type="Pfam" id="PF22938">
    <property type="entry name" value="Integrase_p58_C"/>
    <property type="match status" value="1"/>
</dbReference>
<dbReference type="GO" id="GO:0003964">
    <property type="term" value="F:RNA-directed DNA polymerase activity"/>
    <property type="evidence" value="ECO:0007669"/>
    <property type="project" value="UniProtKB-KW"/>
</dbReference>
<keyword evidence="16" id="KW-1185">Reference proteome</keyword>
<evidence type="ECO:0000259" key="12">
    <source>
        <dbReference type="PROSITE" id="PS50804"/>
    </source>
</evidence>
<evidence type="ECO:0000256" key="7">
    <source>
        <dbReference type="ARBA" id="ARBA00022759"/>
    </source>
</evidence>
<evidence type="ECO:0000256" key="1">
    <source>
        <dbReference type="ARBA" id="ARBA00010879"/>
    </source>
</evidence>
<keyword evidence="7" id="KW-0255">Endonuclease</keyword>
<feature type="domain" description="SCAN box" evidence="12">
    <location>
        <begin position="136"/>
        <end position="211"/>
    </location>
</feature>
<dbReference type="InterPro" id="IPR001584">
    <property type="entry name" value="Integrase_cat-core"/>
</dbReference>
<dbReference type="Gene3D" id="3.10.10.10">
    <property type="entry name" value="HIV Type 1 Reverse Transcriptase, subunit A, domain 1"/>
    <property type="match status" value="1"/>
</dbReference>
<dbReference type="InterPro" id="IPR036397">
    <property type="entry name" value="RNaseH_sf"/>
</dbReference>
<evidence type="ECO:0000256" key="6">
    <source>
        <dbReference type="ARBA" id="ARBA00022722"/>
    </source>
</evidence>
<feature type="domain" description="Integrase catalytic" evidence="14">
    <location>
        <begin position="567"/>
        <end position="725"/>
    </location>
</feature>
<dbReference type="FunFam" id="1.10.340.70:FF:000001">
    <property type="entry name" value="Retrovirus-related Pol polyprotein from transposon gypsy-like Protein"/>
    <property type="match status" value="1"/>
</dbReference>
<dbReference type="InterPro" id="IPR043128">
    <property type="entry name" value="Rev_trsase/Diguanyl_cyclase"/>
</dbReference>
<feature type="region of interest" description="Disordered" evidence="11">
    <location>
        <begin position="1391"/>
        <end position="1416"/>
    </location>
</feature>
<evidence type="ECO:0000256" key="4">
    <source>
        <dbReference type="ARBA" id="ARBA00022679"/>
    </source>
</evidence>
<dbReference type="EC" id="3.1.26.4" evidence="2"/>
<feature type="region of interest" description="Disordered" evidence="11">
    <location>
        <begin position="385"/>
        <end position="421"/>
    </location>
</feature>
<dbReference type="InterPro" id="IPR018061">
    <property type="entry name" value="Retropepsins"/>
</dbReference>
<feature type="region of interest" description="Disordered" evidence="11">
    <location>
        <begin position="221"/>
        <end position="266"/>
    </location>
</feature>
<dbReference type="InterPro" id="IPR038269">
    <property type="entry name" value="SCAN_sf"/>
</dbReference>
<dbReference type="Gene3D" id="1.10.4020.10">
    <property type="entry name" value="DNA breaking-rejoining enzymes"/>
    <property type="match status" value="1"/>
</dbReference>
<dbReference type="InterPro" id="IPR001969">
    <property type="entry name" value="Aspartic_peptidase_AS"/>
</dbReference>
<dbReference type="CDD" id="cd09274">
    <property type="entry name" value="RNase_HI_RT_Ty3"/>
    <property type="match status" value="1"/>
</dbReference>
<evidence type="ECO:0000256" key="11">
    <source>
        <dbReference type="SAM" id="MobiDB-lite"/>
    </source>
</evidence>
<dbReference type="Pfam" id="PF17921">
    <property type="entry name" value="Integrase_H2C2"/>
    <property type="match status" value="1"/>
</dbReference>
<dbReference type="PROSITE" id="PS50994">
    <property type="entry name" value="INTEGRASE"/>
    <property type="match status" value="1"/>
</dbReference>
<keyword evidence="6" id="KW-0540">Nuclease</keyword>
<dbReference type="PROSITE" id="PS00141">
    <property type="entry name" value="ASP_PROTEASE"/>
    <property type="match status" value="1"/>
</dbReference>
<evidence type="ECO:0000256" key="8">
    <source>
        <dbReference type="ARBA" id="ARBA00022801"/>
    </source>
</evidence>
<dbReference type="SUPFAM" id="SSF56672">
    <property type="entry name" value="DNA/RNA polymerases"/>
    <property type="match status" value="1"/>
</dbReference>
<evidence type="ECO:0000256" key="3">
    <source>
        <dbReference type="ARBA" id="ARBA00012493"/>
    </source>
</evidence>
<keyword evidence="8" id="KW-0378">Hydrolase</keyword>
<dbReference type="SUPFAM" id="SSF47353">
    <property type="entry name" value="Retrovirus capsid dimerization domain-like"/>
    <property type="match status" value="1"/>
</dbReference>
<comment type="similarity">
    <text evidence="1">Belongs to the beta type-B retroviral polymerase family. HERV class-II K(HML-2) pol subfamily.</text>
</comment>
<feature type="compositionally biased region" description="Basic residues" evidence="11">
    <location>
        <begin position="390"/>
        <end position="404"/>
    </location>
</feature>
<dbReference type="CDD" id="cd00303">
    <property type="entry name" value="retropepsin_like"/>
    <property type="match status" value="1"/>
</dbReference>
<dbReference type="SUPFAM" id="SSF53098">
    <property type="entry name" value="Ribonuclease H-like"/>
    <property type="match status" value="1"/>
</dbReference>
<dbReference type="PROSITE" id="PS50878">
    <property type="entry name" value="RT_POL"/>
    <property type="match status" value="1"/>
</dbReference>
<evidence type="ECO:0000256" key="10">
    <source>
        <dbReference type="ARBA" id="ARBA00039658"/>
    </source>
</evidence>
<dbReference type="Proteomes" id="UP001529510">
    <property type="component" value="Unassembled WGS sequence"/>
</dbReference>
<gene>
    <name evidence="15" type="ORF">M9458_002951</name>
</gene>
<dbReference type="InterPro" id="IPR012337">
    <property type="entry name" value="RNaseH-like_sf"/>
</dbReference>
<dbReference type="CDD" id="cd01647">
    <property type="entry name" value="RT_LTR"/>
    <property type="match status" value="1"/>
</dbReference>
<name>A0ABD0RMS4_CIRMR</name>
<feature type="domain" description="Reverse transcriptase" evidence="13">
    <location>
        <begin position="935"/>
        <end position="1113"/>
    </location>
</feature>
<sequence>MEVQDLLQRLTEVSIRQQQIVEHLATRQGRTEEELAAIRIQTAQHVPLPDPRAQATRLLPKMTAHDDVEAFLRVFENTATREGWAAEEWALALAPLLTGEAQRAYFSLPPAAAENYAEVKREILARLGLSSICAAQQFHEWEFKPRVPARAQAAELARIAQHWLLEGEPTAAQVVERVVIDRLLRALPRSHRQAVGMKNPATILEMVEAVELADAIQHREAGDRAPPFLRRVVQERRPPEGTQRTVGRPAVPSPQDEPMPTAEPSAPPRAWLAGCIVHQSPPPAAPEATIKINGRPVKAILDSGSAVTLVHSRLCPPHPGNKSLLAVTCVHGDTRQVPARRVTISTVHGAWPIEVGLVQDLPVAVLLGRDWPGFDRLLAAVTRPASPRGNRCHRGRPQGPHRRPALLASDSGRDGESPSQSTNLFYDVFQQASGGGSFAKEQREDDRLKHCWTQVRIIDGKDVLPRPHPLPHFIVRSGLLYCVASRRGEEKELLVVPRSKTETVLELAHSHPMAGHLGVTNTIQRIRDRFHWPGLDADVKAFCQACPTCQTTAPRTPPPSPLIPMPVIGVPFERIGLDLVGPLPKSARGHEHILVIVDYATRYPEAVPLRKATAKAIAQELFLLASRVGIPTEILTDQGTPFMSRLMADLCGLLRVKQLRTTVYHPQTDGLVERFNQTLKQMLRRVAAEDRRDWDLMIPYVMFGIREVPQASTGFTPFELLFGRQPRGLLDVAREAWEQQPAPLRTVVEHVKQMRERIDRIMPLVREHLSKAQQAQQRHYNRAAQPREFQPGDRVMLLVPTSTCKFLASWQGPYTVLEKVGPVTYRLHQPGKRRNEQIYHINLLKKWHGTRDQVAALSLTDPVVIDVNPHLSAAQKAELQHLVSQFQDVFSSRPGQTNVVQHDIRTPPGVIVRQRPYRVPEARRQAIEEEVQEMLKLGVIEPSRSPWSSPIVMVPKPDGTLRFCNDFRRLNEVSQFDGYPMPRVDELLDRLGRARYISTLDLTKGYWQVPLTPTAKEKTAFSTPNGHWQYRTLPFGLHGAPASFQRMMDIILRPHQAYAAAYLDDVVVHSEAWEDHLERLRRVLSELRRAGLTANPRKCHLAQFEAKYLGFQVGRGLIHPQERKVETIRTAPKPTTKTQVRAFLGLAGYYRCFIPNFSSLAAPLTDLTRKGQPEKICWTAATEEALQRIKAALTSSPVLRAPDFSCPFLLQTDASDTGLGAVLSQVQGGEEHPIIYISRKLSPAERNYATVEREALAIKWAVLELRYYLLGRKFTLVTDHAPLQWMARAKDTNARVTRWFLALQDFHFEVRHRAGVANANADGLSRIWTAYAGLVSGLISVALVTDDSHLHGLITANRPPLLSNQQPGFISRPRADHGMLTFVFLSRRKQRVTGSHTSSPGSPLSPEHKKDTEPHAAPTSRLFLHSFHKEKRGAGFKESYLNFIIQSFISGCEVAHYGTDITKIEQIETNCDLLRSAISRY</sequence>
<dbReference type="Gene3D" id="3.30.70.270">
    <property type="match status" value="2"/>
</dbReference>
<dbReference type="InterPro" id="IPR041373">
    <property type="entry name" value="RT_RNaseH"/>
</dbReference>
<dbReference type="Gene3D" id="3.10.20.370">
    <property type="match status" value="1"/>
</dbReference>
<dbReference type="Gene3D" id="3.30.420.10">
    <property type="entry name" value="Ribonuclease H-like superfamily/Ribonuclease H"/>
    <property type="match status" value="1"/>
</dbReference>